<dbReference type="SUPFAM" id="SSF89872">
    <property type="entry name" value="Inhibitor of vertebrate lysozyme, Ivy"/>
    <property type="match status" value="1"/>
</dbReference>
<reference evidence="2" key="1">
    <citation type="journal article" date="2021" name="Polymers (Basel)">
        <title>Highly Stretchable Bacterial Cellulose Produced by Komagataeibacter hansenii SI1.</title>
        <authorList>
            <person name="Cielecka I."/>
            <person name="Ryngajllo M."/>
            <person name="Maniukiewicz W."/>
            <person name="Bielecki S."/>
        </authorList>
    </citation>
    <scope>NUCLEOTIDE SEQUENCE</scope>
    <source>
        <strain evidence="2">SI1</strain>
    </source>
</reference>
<dbReference type="Pfam" id="PF08816">
    <property type="entry name" value="Ivy"/>
    <property type="match status" value="1"/>
</dbReference>
<comment type="caution">
    <text evidence="2">The sequence shown here is derived from an EMBL/GenBank/DDBJ whole genome shotgun (WGS) entry which is preliminary data.</text>
</comment>
<name>A0AAW5EVU9_NOVHA</name>
<proteinExistence type="predicted"/>
<accession>A0AAW5EVU9</accession>
<dbReference type="Proteomes" id="UP001202887">
    <property type="component" value="Unassembled WGS sequence"/>
</dbReference>
<evidence type="ECO:0000313" key="2">
    <source>
        <dbReference type="EMBL" id="MCJ8354877.1"/>
    </source>
</evidence>
<evidence type="ECO:0000313" key="3">
    <source>
        <dbReference type="Proteomes" id="UP001202887"/>
    </source>
</evidence>
<dbReference type="Gene3D" id="3.40.1420.10">
    <property type="entry name" value="Inhibitor of vertebrate lysozyme"/>
    <property type="match status" value="1"/>
</dbReference>
<dbReference type="EMBL" id="JAIBCX010000040">
    <property type="protein sequence ID" value="MCJ8354877.1"/>
    <property type="molecule type" value="Genomic_DNA"/>
</dbReference>
<feature type="signal peptide" evidence="1">
    <location>
        <begin position="1"/>
        <end position="23"/>
    </location>
</feature>
<evidence type="ECO:0000256" key="1">
    <source>
        <dbReference type="SAM" id="SignalP"/>
    </source>
</evidence>
<keyword evidence="1" id="KW-0732">Signal</keyword>
<dbReference type="RefSeq" id="WP_247067524.1">
    <property type="nucleotide sequence ID" value="NZ_CALLXP010000046.1"/>
</dbReference>
<protein>
    <submittedName>
        <fullName evidence="2">Ivy family c-type lysozyme inhibitor</fullName>
    </submittedName>
</protein>
<reference evidence="2" key="2">
    <citation type="submission" date="2022-03" db="EMBL/GenBank/DDBJ databases">
        <authorList>
            <person name="Ryngajllo M."/>
            <person name="Jacek P."/>
            <person name="Kubiak K."/>
        </authorList>
    </citation>
    <scope>NUCLEOTIDE SEQUENCE</scope>
    <source>
        <strain evidence="2">SI1</strain>
    </source>
</reference>
<feature type="chain" id="PRO_5043958193" evidence="1">
    <location>
        <begin position="24"/>
        <end position="154"/>
    </location>
</feature>
<gene>
    <name evidence="2" type="ORF">K1W68_12905</name>
</gene>
<dbReference type="InterPro" id="IPR036501">
    <property type="entry name" value="Inhibitor_vert_lysozyme_sf"/>
</dbReference>
<dbReference type="AlphaFoldDB" id="A0AAW5EVU9"/>
<organism evidence="2 3">
    <name type="scientific">Novacetimonas hansenii</name>
    <name type="common">Komagataeibacter hansenii</name>
    <dbReference type="NCBI Taxonomy" id="436"/>
    <lineage>
        <taxon>Bacteria</taxon>
        <taxon>Pseudomonadati</taxon>
        <taxon>Pseudomonadota</taxon>
        <taxon>Alphaproteobacteria</taxon>
        <taxon>Acetobacterales</taxon>
        <taxon>Acetobacteraceae</taxon>
        <taxon>Novacetimonas</taxon>
    </lineage>
</organism>
<sequence length="154" mass="16514">MKLATILAGALLVCVMACPLAHAAADPVTLTTYLHDPAWTKRFDTMFGTTPKPGWLNSATQSEAVPVTMGGKPYTVLLACKQHDCANHQLVVLFDATTIYGLRFETTDNSPKETLTWLNIGGGPESIDGKTILYAAITGSLFNHPAMFAFPASK</sequence>